<evidence type="ECO:0000256" key="1">
    <source>
        <dbReference type="SAM" id="Phobius"/>
    </source>
</evidence>
<keyword evidence="1" id="KW-1133">Transmembrane helix</keyword>
<evidence type="ECO:0000313" key="2">
    <source>
        <dbReference type="EMBL" id="REF95542.1"/>
    </source>
</evidence>
<keyword evidence="1" id="KW-0472">Membrane</keyword>
<evidence type="ECO:0000313" key="3">
    <source>
        <dbReference type="Proteomes" id="UP000256913"/>
    </source>
</evidence>
<proteinExistence type="predicted"/>
<feature type="transmembrane region" description="Helical" evidence="1">
    <location>
        <begin position="25"/>
        <end position="44"/>
    </location>
</feature>
<dbReference type="AlphaFoldDB" id="A0A3D9ZGH3"/>
<protein>
    <submittedName>
        <fullName evidence="2">Uncharacterized protein</fullName>
    </submittedName>
</protein>
<dbReference type="EMBL" id="QUMQ01000001">
    <property type="protein sequence ID" value="REF95542.1"/>
    <property type="molecule type" value="Genomic_DNA"/>
</dbReference>
<reference evidence="2 3" key="1">
    <citation type="submission" date="2018-08" db="EMBL/GenBank/DDBJ databases">
        <title>Sequencing the genomes of 1000 actinobacteria strains.</title>
        <authorList>
            <person name="Klenk H.-P."/>
        </authorList>
    </citation>
    <scope>NUCLEOTIDE SEQUENCE [LARGE SCALE GENOMIC DNA]</scope>
    <source>
        <strain evidence="2 3">DSM 44099</strain>
    </source>
</reference>
<name>A0A3D9ZGH3_9ACTN</name>
<gene>
    <name evidence="2" type="ORF">DFJ67_1501</name>
</gene>
<sequence length="46" mass="5119">MASKRLRNSASKGEQMNCIDLKINLNRTVIVQIVILILVLKGVIVL</sequence>
<keyword evidence="1" id="KW-0812">Transmembrane</keyword>
<accession>A0A3D9ZGH3</accession>
<dbReference type="Proteomes" id="UP000256913">
    <property type="component" value="Unassembled WGS sequence"/>
</dbReference>
<organism evidence="2 3">
    <name type="scientific">Asanoa ferruginea</name>
    <dbReference type="NCBI Taxonomy" id="53367"/>
    <lineage>
        <taxon>Bacteria</taxon>
        <taxon>Bacillati</taxon>
        <taxon>Actinomycetota</taxon>
        <taxon>Actinomycetes</taxon>
        <taxon>Micromonosporales</taxon>
        <taxon>Micromonosporaceae</taxon>
        <taxon>Asanoa</taxon>
    </lineage>
</organism>
<keyword evidence="3" id="KW-1185">Reference proteome</keyword>
<comment type="caution">
    <text evidence="2">The sequence shown here is derived from an EMBL/GenBank/DDBJ whole genome shotgun (WGS) entry which is preliminary data.</text>
</comment>